<dbReference type="EC" id="1.1.5.3" evidence="7"/>
<dbReference type="SUPFAM" id="SSF51905">
    <property type="entry name" value="FAD/NAD(P)-binding domain"/>
    <property type="match status" value="1"/>
</dbReference>
<proteinExistence type="inferred from homology"/>
<evidence type="ECO:0000259" key="9">
    <source>
        <dbReference type="Pfam" id="PF16901"/>
    </source>
</evidence>
<keyword evidence="6 7" id="KW-0560">Oxidoreductase</keyword>
<evidence type="ECO:0000259" key="8">
    <source>
        <dbReference type="Pfam" id="PF01266"/>
    </source>
</evidence>
<dbReference type="InterPro" id="IPR031656">
    <property type="entry name" value="DAO_C"/>
</dbReference>
<dbReference type="SUPFAM" id="SSF54373">
    <property type="entry name" value="FAD-linked reductases, C-terminal domain"/>
    <property type="match status" value="1"/>
</dbReference>
<dbReference type="Gene3D" id="3.50.50.60">
    <property type="entry name" value="FAD/NAD(P)-binding domain"/>
    <property type="match status" value="1"/>
</dbReference>
<evidence type="ECO:0000256" key="7">
    <source>
        <dbReference type="RuleBase" id="RU361217"/>
    </source>
</evidence>
<organism evidence="10 11">
    <name type="scientific">Carboxydichorda subterranea</name>
    <dbReference type="NCBI Taxonomy" id="3109565"/>
    <lineage>
        <taxon>Bacteria</taxon>
        <taxon>Bacillati</taxon>
        <taxon>Bacillota</taxon>
        <taxon>Limnochordia</taxon>
        <taxon>Limnochordales</taxon>
        <taxon>Geochordaceae</taxon>
        <taxon>Carboxydichorda</taxon>
    </lineage>
</organism>
<dbReference type="InterPro" id="IPR006076">
    <property type="entry name" value="FAD-dep_OxRdtase"/>
</dbReference>
<protein>
    <recommendedName>
        <fullName evidence="7">Glycerol-3-phosphate dehydrogenase</fullName>
        <ecNumber evidence="7">1.1.5.3</ecNumber>
    </recommendedName>
</protein>
<dbReference type="GO" id="GO:0016491">
    <property type="term" value="F:oxidoreductase activity"/>
    <property type="evidence" value="ECO:0007669"/>
    <property type="project" value="UniProtKB-KW"/>
</dbReference>
<keyword evidence="3 7" id="KW-0285">Flavoprotein</keyword>
<evidence type="ECO:0000313" key="10">
    <source>
        <dbReference type="EMBL" id="WRP17330.1"/>
    </source>
</evidence>
<dbReference type="InterPro" id="IPR038299">
    <property type="entry name" value="DAO_C_sf"/>
</dbReference>
<dbReference type="PANTHER" id="PTHR11985">
    <property type="entry name" value="GLYCEROL-3-PHOSPHATE DEHYDROGENASE"/>
    <property type="match status" value="1"/>
</dbReference>
<comment type="cofactor">
    <cofactor evidence="1 7">
        <name>FAD</name>
        <dbReference type="ChEBI" id="CHEBI:57692"/>
    </cofactor>
</comment>
<dbReference type="PROSITE" id="PS00977">
    <property type="entry name" value="FAD_G3PDH_1"/>
    <property type="match status" value="1"/>
</dbReference>
<evidence type="ECO:0000313" key="11">
    <source>
        <dbReference type="Proteomes" id="UP001332192"/>
    </source>
</evidence>
<feature type="domain" description="Alpha-glycerophosphate oxidase C-terminal" evidence="9">
    <location>
        <begin position="422"/>
        <end position="546"/>
    </location>
</feature>
<dbReference type="RefSeq" id="WP_324716601.1">
    <property type="nucleotide sequence ID" value="NZ_CP141615.1"/>
</dbReference>
<dbReference type="PANTHER" id="PTHR11985:SF35">
    <property type="entry name" value="ANAEROBIC GLYCEROL-3-PHOSPHATE DEHYDROGENASE SUBUNIT A"/>
    <property type="match status" value="1"/>
</dbReference>
<keyword evidence="11" id="KW-1185">Reference proteome</keyword>
<keyword evidence="5" id="KW-0274">FAD</keyword>
<dbReference type="InterPro" id="IPR036188">
    <property type="entry name" value="FAD/NAD-bd_sf"/>
</dbReference>
<name>A0ABZ1BXU6_9FIRM</name>
<evidence type="ECO:0000256" key="3">
    <source>
        <dbReference type="ARBA" id="ARBA00022630"/>
    </source>
</evidence>
<gene>
    <name evidence="10" type="ORF">U7230_14815</name>
</gene>
<evidence type="ECO:0000256" key="1">
    <source>
        <dbReference type="ARBA" id="ARBA00001974"/>
    </source>
</evidence>
<evidence type="ECO:0000256" key="5">
    <source>
        <dbReference type="ARBA" id="ARBA00022827"/>
    </source>
</evidence>
<accession>A0ABZ1BXU6</accession>
<keyword evidence="4" id="KW-0319">Glycerol metabolism</keyword>
<dbReference type="PRINTS" id="PR01001">
    <property type="entry name" value="FADG3PDH"/>
</dbReference>
<dbReference type="Gene3D" id="3.30.9.10">
    <property type="entry name" value="D-Amino Acid Oxidase, subunit A, domain 2"/>
    <property type="match status" value="1"/>
</dbReference>
<dbReference type="Proteomes" id="UP001332192">
    <property type="component" value="Chromosome"/>
</dbReference>
<dbReference type="Gene3D" id="1.10.8.870">
    <property type="entry name" value="Alpha-glycerophosphate oxidase, cap domain"/>
    <property type="match status" value="1"/>
</dbReference>
<evidence type="ECO:0000256" key="6">
    <source>
        <dbReference type="ARBA" id="ARBA00023002"/>
    </source>
</evidence>
<dbReference type="InterPro" id="IPR000447">
    <property type="entry name" value="G3P_DH_FAD-dep"/>
</dbReference>
<feature type="domain" description="FAD dependent oxidoreductase" evidence="8">
    <location>
        <begin position="25"/>
        <end position="395"/>
    </location>
</feature>
<comment type="catalytic activity">
    <reaction evidence="7">
        <text>a quinone + sn-glycerol 3-phosphate = dihydroxyacetone phosphate + a quinol</text>
        <dbReference type="Rhea" id="RHEA:18977"/>
        <dbReference type="ChEBI" id="CHEBI:24646"/>
        <dbReference type="ChEBI" id="CHEBI:57597"/>
        <dbReference type="ChEBI" id="CHEBI:57642"/>
        <dbReference type="ChEBI" id="CHEBI:132124"/>
        <dbReference type="EC" id="1.1.5.3"/>
    </reaction>
</comment>
<dbReference type="EMBL" id="CP141615">
    <property type="protein sequence ID" value="WRP17330.1"/>
    <property type="molecule type" value="Genomic_DNA"/>
</dbReference>
<comment type="similarity">
    <text evidence="2 7">Belongs to the FAD-dependent glycerol-3-phosphate dehydrogenase family.</text>
</comment>
<sequence length="564" mass="61192">MGLAEDLTATTRTSTLEGMQAAGVDLLVIGGGITGAGVALDAATRGLRVGLVEQWDFASGTSSRSTKLVHGGIRYLPMLDFGLVREGLIERSLLAANAPHLVRPLPFVVPFYQGLKRPMGMRLPAAGRAFMPYAMRTGLWMYDRLAGRMVLIRHRAIGLAESLRLCPYLRREGLQQASLYYDAQTDDARLTMAVIRTAARYGALPVNYARAVSLVRREGRVAGAEVEDRLTGRRYTVAARWVVNASGVWAGQVAALAGSDRSIRLSLSKGVHLVMPRELLGIGEAALVLPETEDGRLAFVVPWEGLAVVGTTDTPYDGSPEDPPVTTEDVEYLLRHVRRFLNVHVDTSDVIAAYAGLRPLISAGARSADLSRRHAVVRHEPGLVSIIGGKLTAYRRMAQDTVDAIAAEEARQGAGGMSVPACRTRQLPLVGADAPEAWPDLVREGIHMGLEPAISQRLLHTYGHEMGRLLQVMKEDADLARPIVPGLPWLRAEVVFACRATMAVTLEDMLVRRLRVSLAAPGGGVPAAGPVAELMAEALGWSLERRRAELEHYQERAERAAAWR</sequence>
<evidence type="ECO:0000256" key="4">
    <source>
        <dbReference type="ARBA" id="ARBA00022798"/>
    </source>
</evidence>
<dbReference type="Pfam" id="PF16901">
    <property type="entry name" value="DAO_C"/>
    <property type="match status" value="1"/>
</dbReference>
<evidence type="ECO:0000256" key="2">
    <source>
        <dbReference type="ARBA" id="ARBA00007330"/>
    </source>
</evidence>
<dbReference type="Pfam" id="PF01266">
    <property type="entry name" value="DAO"/>
    <property type="match status" value="1"/>
</dbReference>
<reference evidence="10 11" key="1">
    <citation type="journal article" date="2024" name="Front. Microbiol.">
        <title>Novel thermophilic genera Geochorda gen. nov. and Carboxydochorda gen. nov. from the deep terrestrial subsurface reveal the ecophysiological diversity in the class Limnochordia.</title>
        <authorList>
            <person name="Karnachuk O.V."/>
            <person name="Lukina A.P."/>
            <person name="Avakyan M.R."/>
            <person name="Kadnikov V.V."/>
            <person name="Begmatov S."/>
            <person name="Beletsky A.V."/>
            <person name="Vlasova K.G."/>
            <person name="Novikov A.A."/>
            <person name="Shcherbakova V.A."/>
            <person name="Mardanov A.V."/>
            <person name="Ravin N.V."/>
        </authorList>
    </citation>
    <scope>NUCLEOTIDE SEQUENCE [LARGE SCALE GENOMIC DNA]</scope>
    <source>
        <strain evidence="10 11">L945</strain>
    </source>
</reference>